<gene>
    <name evidence="2" type="ORF">H2200_003671</name>
</gene>
<organism evidence="2 3">
    <name type="scientific">Cladophialophora chaetospira</name>
    <dbReference type="NCBI Taxonomy" id="386627"/>
    <lineage>
        <taxon>Eukaryota</taxon>
        <taxon>Fungi</taxon>
        <taxon>Dikarya</taxon>
        <taxon>Ascomycota</taxon>
        <taxon>Pezizomycotina</taxon>
        <taxon>Eurotiomycetes</taxon>
        <taxon>Chaetothyriomycetidae</taxon>
        <taxon>Chaetothyriales</taxon>
        <taxon>Herpotrichiellaceae</taxon>
        <taxon>Cladophialophora</taxon>
    </lineage>
</organism>
<dbReference type="AlphaFoldDB" id="A0AA38XFC0"/>
<dbReference type="Proteomes" id="UP001172673">
    <property type="component" value="Unassembled WGS sequence"/>
</dbReference>
<proteinExistence type="predicted"/>
<comment type="caution">
    <text evidence="2">The sequence shown here is derived from an EMBL/GenBank/DDBJ whole genome shotgun (WGS) entry which is preliminary data.</text>
</comment>
<sequence length="161" mass="17037">MTSSIDQKMVALEAAIEHTILKTEEAFDASTRIQQVSNLVAEKIGAEANQAMIQMVCDSIAKAHVDYKPLLEGIHSAQAEIRTAQTDVLRAHRASHPPPTPDFSMMPPPRGTTSMLPRPVGTRSSGVVVPLSTDSTAPATDVCSEPQHTPSPRAGSAAATT</sequence>
<name>A0AA38XFC0_9EURO</name>
<feature type="region of interest" description="Disordered" evidence="1">
    <location>
        <begin position="118"/>
        <end position="161"/>
    </location>
</feature>
<evidence type="ECO:0000313" key="2">
    <source>
        <dbReference type="EMBL" id="KAJ9612076.1"/>
    </source>
</evidence>
<protein>
    <submittedName>
        <fullName evidence="2">Uncharacterized protein</fullName>
    </submittedName>
</protein>
<evidence type="ECO:0000256" key="1">
    <source>
        <dbReference type="SAM" id="MobiDB-lite"/>
    </source>
</evidence>
<accession>A0AA38XFC0</accession>
<evidence type="ECO:0000313" key="3">
    <source>
        <dbReference type="Proteomes" id="UP001172673"/>
    </source>
</evidence>
<keyword evidence="3" id="KW-1185">Reference proteome</keyword>
<dbReference type="EMBL" id="JAPDRK010000005">
    <property type="protein sequence ID" value="KAJ9612076.1"/>
    <property type="molecule type" value="Genomic_DNA"/>
</dbReference>
<reference evidence="2" key="1">
    <citation type="submission" date="2022-10" db="EMBL/GenBank/DDBJ databases">
        <title>Culturing micro-colonial fungi from biological soil crusts in the Mojave desert and describing Neophaeococcomyces mojavensis, and introducing the new genera and species Taxawa tesnikishii.</title>
        <authorList>
            <person name="Kurbessoian T."/>
            <person name="Stajich J.E."/>
        </authorList>
    </citation>
    <scope>NUCLEOTIDE SEQUENCE</scope>
    <source>
        <strain evidence="2">TK_41</strain>
    </source>
</reference>